<organism evidence="8 9">
    <name type="scientific">Talaromyces stipitatus (strain ATCC 10500 / CBS 375.48 / QM 6759 / NRRL 1006)</name>
    <name type="common">Penicillium stipitatum</name>
    <dbReference type="NCBI Taxonomy" id="441959"/>
    <lineage>
        <taxon>Eukaryota</taxon>
        <taxon>Fungi</taxon>
        <taxon>Dikarya</taxon>
        <taxon>Ascomycota</taxon>
        <taxon>Pezizomycotina</taxon>
        <taxon>Eurotiomycetes</taxon>
        <taxon>Eurotiomycetidae</taxon>
        <taxon>Eurotiales</taxon>
        <taxon>Trichocomaceae</taxon>
        <taxon>Talaromyces</taxon>
        <taxon>Talaromyces sect. Talaromyces</taxon>
    </lineage>
</organism>
<dbReference type="GO" id="GO:0036243">
    <property type="term" value="F:succinate-semialdehyde dehydrogenase (NADP+) activity"/>
    <property type="evidence" value="ECO:0007669"/>
    <property type="project" value="RHEA"/>
</dbReference>
<evidence type="ECO:0000313" key="8">
    <source>
        <dbReference type="EMBL" id="EED20707.1"/>
    </source>
</evidence>
<evidence type="ECO:0000256" key="4">
    <source>
        <dbReference type="ARBA" id="ARBA00050387"/>
    </source>
</evidence>
<dbReference type="InterPro" id="IPR015590">
    <property type="entry name" value="Aldehyde_DH_dom"/>
</dbReference>
<dbReference type="InterPro" id="IPR016163">
    <property type="entry name" value="Ald_DH_C"/>
</dbReference>
<evidence type="ECO:0000256" key="3">
    <source>
        <dbReference type="ARBA" id="ARBA00023002"/>
    </source>
</evidence>
<dbReference type="InParanoid" id="B8M3W4"/>
<sequence>MSLQSDSMDSGTRQIRVPFELFDKTLLHNECYIDGEWYFSLSGNYFGVTDPGSGTEWGACPDCIPEDVDNAVQKAHTAFQLYSRTNPRTRAQLLSRWYQLILSAKDDLAKILVYETGKPLAEAYGEIEYGASFTWWFSGEADRIRGSTLVSAAKNRRTVTIKQPMGVAVALVPWNFPLALVLRKVSAALAAGCTMVVKPSPETPLTALSLADLATRAGFPKGAFNVLTTSLENTPAVAESLCTHPLVKKVTFTGSTRVGKIVARLCAENLKKSTCELGGNCPLICFADADLDVAIDQLFALKWRHAGQACITANRVYVERTIYEDFIERIVQRTESLVLGHGLDSATTIGPVTVERSLDRLESLVSDAVSKGAKIVLGVGTRVRENDGKDLSKGFFMKPTILVDMTDDMTMTHEEVFGPVLGIYSFDTEEEITRRANATPYGLASYVFTDNTHRIWRMMENLEAGMIGLNVGNSSAAEAPFGGMKDSGWGKESGKDIAIDEYLVSKTCTMLIKDHY</sequence>
<dbReference type="Gene3D" id="3.40.605.10">
    <property type="entry name" value="Aldehyde Dehydrogenase, Chain A, domain 1"/>
    <property type="match status" value="1"/>
</dbReference>
<feature type="domain" description="Aldehyde dehydrogenase" evidence="7">
    <location>
        <begin position="44"/>
        <end position="507"/>
    </location>
</feature>
<dbReference type="CDD" id="cd07103">
    <property type="entry name" value="ALDH_F5_SSADH_GabD"/>
    <property type="match status" value="1"/>
</dbReference>
<dbReference type="PANTHER" id="PTHR43353">
    <property type="entry name" value="SUCCINATE-SEMIALDEHYDE DEHYDROGENASE, MITOCHONDRIAL"/>
    <property type="match status" value="1"/>
</dbReference>
<dbReference type="Proteomes" id="UP000001745">
    <property type="component" value="Unassembled WGS sequence"/>
</dbReference>
<dbReference type="AlphaFoldDB" id="B8M3W4"/>
<dbReference type="InterPro" id="IPR050740">
    <property type="entry name" value="Aldehyde_DH_Superfamily"/>
</dbReference>
<accession>B8M3W4</accession>
<dbReference type="Gene3D" id="3.40.309.10">
    <property type="entry name" value="Aldehyde Dehydrogenase, Chain A, domain 2"/>
    <property type="match status" value="1"/>
</dbReference>
<gene>
    <name evidence="8" type="ORF">TSTA_039110</name>
</gene>
<dbReference type="GeneID" id="8109249"/>
<evidence type="ECO:0000313" key="9">
    <source>
        <dbReference type="Proteomes" id="UP000001745"/>
    </source>
</evidence>
<evidence type="ECO:0000256" key="5">
    <source>
        <dbReference type="ARBA" id="ARBA00052698"/>
    </source>
</evidence>
<protein>
    <recommendedName>
        <fullName evidence="6">succinate-semialdehyde dehydrogenase [NAD(P)(+)]</fullName>
        <ecNumber evidence="6">1.2.1.16</ecNumber>
    </recommendedName>
</protein>
<dbReference type="HOGENOM" id="CLU_005391_5_3_1"/>
<keyword evidence="3 8" id="KW-0560">Oxidoreductase</keyword>
<evidence type="ECO:0000256" key="1">
    <source>
        <dbReference type="ARBA" id="ARBA00005176"/>
    </source>
</evidence>
<comment type="pathway">
    <text evidence="1">Amino-acid degradation; 4-aminobutanoate degradation.</text>
</comment>
<dbReference type="SUPFAM" id="SSF53720">
    <property type="entry name" value="ALDH-like"/>
    <property type="match status" value="1"/>
</dbReference>
<dbReference type="EMBL" id="EQ962654">
    <property type="protein sequence ID" value="EED20707.1"/>
    <property type="molecule type" value="Genomic_DNA"/>
</dbReference>
<name>B8M3W4_TALSN</name>
<dbReference type="RefSeq" id="XP_002481141.1">
    <property type="nucleotide sequence ID" value="XM_002481096.1"/>
</dbReference>
<dbReference type="VEuPathDB" id="FungiDB:TSTA_039110"/>
<dbReference type="InterPro" id="IPR016162">
    <property type="entry name" value="Ald_DH_N"/>
</dbReference>
<dbReference type="FunFam" id="3.40.309.10:FF:000004">
    <property type="entry name" value="Succinate-semialdehyde dehydrogenase I"/>
    <property type="match status" value="1"/>
</dbReference>
<evidence type="ECO:0000256" key="2">
    <source>
        <dbReference type="ARBA" id="ARBA00009986"/>
    </source>
</evidence>
<dbReference type="STRING" id="441959.B8M3W4"/>
<proteinExistence type="inferred from homology"/>
<evidence type="ECO:0000259" key="7">
    <source>
        <dbReference type="Pfam" id="PF00171"/>
    </source>
</evidence>
<keyword evidence="9" id="KW-1185">Reference proteome</keyword>
<dbReference type="FunFam" id="3.40.605.10:FF:000005">
    <property type="entry name" value="Succinate-semialdehyde dehydrogenase I"/>
    <property type="match status" value="1"/>
</dbReference>
<comment type="similarity">
    <text evidence="2">Belongs to the aldehyde dehydrogenase family.</text>
</comment>
<dbReference type="GO" id="GO:0004777">
    <property type="term" value="F:succinate-semialdehyde dehydrogenase (NAD+) activity"/>
    <property type="evidence" value="ECO:0007669"/>
    <property type="project" value="TreeGrafter"/>
</dbReference>
<comment type="catalytic activity">
    <reaction evidence="4">
        <text>succinate semialdehyde + NADP(+) + H2O = succinate + NADPH + 2 H(+)</text>
        <dbReference type="Rhea" id="RHEA:13213"/>
        <dbReference type="ChEBI" id="CHEBI:15377"/>
        <dbReference type="ChEBI" id="CHEBI:15378"/>
        <dbReference type="ChEBI" id="CHEBI:30031"/>
        <dbReference type="ChEBI" id="CHEBI:57706"/>
        <dbReference type="ChEBI" id="CHEBI:57783"/>
        <dbReference type="ChEBI" id="CHEBI:58349"/>
        <dbReference type="EC" id="1.2.1.16"/>
    </reaction>
</comment>
<dbReference type="PhylomeDB" id="B8M3W4"/>
<dbReference type="GO" id="GO:0009450">
    <property type="term" value="P:gamma-aminobutyric acid catabolic process"/>
    <property type="evidence" value="ECO:0007669"/>
    <property type="project" value="TreeGrafter"/>
</dbReference>
<dbReference type="eggNOG" id="KOG2451">
    <property type="taxonomic scope" value="Eukaryota"/>
</dbReference>
<reference evidence="9" key="1">
    <citation type="journal article" date="2015" name="Genome Announc.">
        <title>Genome sequence of the AIDS-associated pathogen Penicillium marneffei (ATCC18224) and its near taxonomic relative Talaromyces stipitatus (ATCC10500).</title>
        <authorList>
            <person name="Nierman W.C."/>
            <person name="Fedorova-Abrams N.D."/>
            <person name="Andrianopoulos A."/>
        </authorList>
    </citation>
    <scope>NUCLEOTIDE SEQUENCE [LARGE SCALE GENOMIC DNA]</scope>
    <source>
        <strain evidence="9">ATCC 10500 / CBS 375.48 / QM 6759 / NRRL 1006</strain>
    </source>
</reference>
<dbReference type="GO" id="GO:0005737">
    <property type="term" value="C:cytoplasm"/>
    <property type="evidence" value="ECO:0007669"/>
    <property type="project" value="TreeGrafter"/>
</dbReference>
<evidence type="ECO:0000256" key="6">
    <source>
        <dbReference type="ARBA" id="ARBA00067047"/>
    </source>
</evidence>
<dbReference type="Pfam" id="PF00171">
    <property type="entry name" value="Aldedh"/>
    <property type="match status" value="1"/>
</dbReference>
<dbReference type="EC" id="1.2.1.16" evidence="6"/>
<comment type="catalytic activity">
    <reaction evidence="5">
        <text>succinate semialdehyde + NAD(+) + H2O = succinate + NADH + 2 H(+)</text>
        <dbReference type="Rhea" id="RHEA:13217"/>
        <dbReference type="ChEBI" id="CHEBI:15377"/>
        <dbReference type="ChEBI" id="CHEBI:15378"/>
        <dbReference type="ChEBI" id="CHEBI:30031"/>
        <dbReference type="ChEBI" id="CHEBI:57540"/>
        <dbReference type="ChEBI" id="CHEBI:57706"/>
        <dbReference type="ChEBI" id="CHEBI:57945"/>
        <dbReference type="EC" id="1.2.1.16"/>
    </reaction>
</comment>
<dbReference type="InterPro" id="IPR016161">
    <property type="entry name" value="Ald_DH/histidinol_DH"/>
</dbReference>
<dbReference type="PANTHER" id="PTHR43353:SF7">
    <property type="entry name" value="SUCCINATE SEMIALDEHYDE DEHYDROGENASE (EUROFUNG)"/>
    <property type="match status" value="1"/>
</dbReference>
<dbReference type="OMA" id="WASCPDC"/>
<dbReference type="OrthoDB" id="310895at2759"/>